<dbReference type="SUPFAM" id="SSF54060">
    <property type="entry name" value="His-Me finger endonucleases"/>
    <property type="match status" value="1"/>
</dbReference>
<evidence type="ECO:0000313" key="6">
    <source>
        <dbReference type="Proteomes" id="UP001152321"/>
    </source>
</evidence>
<comment type="similarity">
    <text evidence="1">Belongs to the EndA/NucM nuclease family.</text>
</comment>
<keyword evidence="5" id="KW-0255">Endonuclease</keyword>
<protein>
    <submittedName>
        <fullName evidence="5">Endonuclease</fullName>
    </submittedName>
</protein>
<dbReference type="Pfam" id="PF04231">
    <property type="entry name" value="Endonuclease_1"/>
    <property type="match status" value="1"/>
</dbReference>
<gene>
    <name evidence="5" type="ORF">NWE73_15570</name>
</gene>
<accession>A0ABT6DLP9</accession>
<dbReference type="Proteomes" id="UP001152321">
    <property type="component" value="Unassembled WGS sequence"/>
</dbReference>
<name>A0ABT6DLP9_9BACT</name>
<proteinExistence type="inferred from homology"/>
<dbReference type="RefSeq" id="WP_277579271.1">
    <property type="nucleotide sequence ID" value="NZ_JANRMI010000004.1"/>
</dbReference>
<keyword evidence="2" id="KW-0540">Nuclease</keyword>
<sequence>MMLSKLIKSVIVLTSLLFIGVAQAGQQSRVLPYYGQEFFADLKAGVRDEALAQRLKTVLRKMHQVQANSFDKIVDQCATGERCYAHRAIGYNGARVWLMGGYYLKQEGTNGYAVWDVYCNEYRGQSDFRGKGPSPGTIPNNTVVNIEHTWPQSRFNRAFNKEDQKSDLHHLFPADSKLNAIRGNNWFGEVTQDTMTFDKCPNSGSRFGIGSAGSEDIFEPPMEHKGHVARALLYFAVRYDSKIDAEEEAILKKWNREHPVDEDEARRNNEIFKAQGNRNPFVDYPELADLISDF</sequence>
<evidence type="ECO:0000256" key="3">
    <source>
        <dbReference type="ARBA" id="ARBA00022801"/>
    </source>
</evidence>
<dbReference type="InterPro" id="IPR044925">
    <property type="entry name" value="His-Me_finger_sf"/>
</dbReference>
<evidence type="ECO:0000256" key="2">
    <source>
        <dbReference type="ARBA" id="ARBA00022722"/>
    </source>
</evidence>
<evidence type="ECO:0000313" key="5">
    <source>
        <dbReference type="EMBL" id="MDG0817800.1"/>
    </source>
</evidence>
<feature type="chain" id="PRO_5045093572" evidence="4">
    <location>
        <begin position="25"/>
        <end position="294"/>
    </location>
</feature>
<comment type="caution">
    <text evidence="5">The sequence shown here is derived from an EMBL/GenBank/DDBJ whole genome shotgun (WGS) entry which is preliminary data.</text>
</comment>
<keyword evidence="3" id="KW-0378">Hydrolase</keyword>
<reference evidence="5" key="1">
    <citation type="submission" date="2022-08" db="EMBL/GenBank/DDBJ databases">
        <title>Novel Bdellovibrio Species Isolated from Svalbard: Designation Bdellovibrio svalbardensis.</title>
        <authorList>
            <person name="Mitchell R.J."/>
            <person name="Choi S.Y."/>
        </authorList>
    </citation>
    <scope>NUCLEOTIDE SEQUENCE</scope>
    <source>
        <strain evidence="5">PAP01</strain>
    </source>
</reference>
<evidence type="ECO:0000256" key="4">
    <source>
        <dbReference type="SAM" id="SignalP"/>
    </source>
</evidence>
<feature type="signal peptide" evidence="4">
    <location>
        <begin position="1"/>
        <end position="24"/>
    </location>
</feature>
<keyword evidence="4" id="KW-0732">Signal</keyword>
<dbReference type="InterPro" id="IPR007346">
    <property type="entry name" value="Endonuclease-I"/>
</dbReference>
<organism evidence="5 6">
    <name type="scientific">Bdellovibrio svalbardensis</name>
    <dbReference type="NCBI Taxonomy" id="2972972"/>
    <lineage>
        <taxon>Bacteria</taxon>
        <taxon>Pseudomonadati</taxon>
        <taxon>Bdellovibrionota</taxon>
        <taxon>Bdellovibrionia</taxon>
        <taxon>Bdellovibrionales</taxon>
        <taxon>Pseudobdellovibrionaceae</taxon>
        <taxon>Bdellovibrio</taxon>
    </lineage>
</organism>
<dbReference type="PANTHER" id="PTHR33607:SF2">
    <property type="entry name" value="ENDONUCLEASE-1"/>
    <property type="match status" value="1"/>
</dbReference>
<dbReference type="PANTHER" id="PTHR33607">
    <property type="entry name" value="ENDONUCLEASE-1"/>
    <property type="match status" value="1"/>
</dbReference>
<dbReference type="EMBL" id="JANRMI010000004">
    <property type="protein sequence ID" value="MDG0817800.1"/>
    <property type="molecule type" value="Genomic_DNA"/>
</dbReference>
<dbReference type="GO" id="GO:0004519">
    <property type="term" value="F:endonuclease activity"/>
    <property type="evidence" value="ECO:0007669"/>
    <property type="project" value="UniProtKB-KW"/>
</dbReference>
<keyword evidence="6" id="KW-1185">Reference proteome</keyword>
<evidence type="ECO:0000256" key="1">
    <source>
        <dbReference type="ARBA" id="ARBA00006429"/>
    </source>
</evidence>